<organism evidence="2">
    <name type="scientific">Hexamita inflata</name>
    <dbReference type="NCBI Taxonomy" id="28002"/>
    <lineage>
        <taxon>Eukaryota</taxon>
        <taxon>Metamonada</taxon>
        <taxon>Diplomonadida</taxon>
        <taxon>Hexamitidae</taxon>
        <taxon>Hexamitinae</taxon>
        <taxon>Hexamita</taxon>
    </lineage>
</organism>
<keyword evidence="4" id="KW-1185">Reference proteome</keyword>
<evidence type="ECO:0000313" key="4">
    <source>
        <dbReference type="Proteomes" id="UP001642409"/>
    </source>
</evidence>
<evidence type="ECO:0000313" key="3">
    <source>
        <dbReference type="EMBL" id="CAL6081295.1"/>
    </source>
</evidence>
<keyword evidence="1" id="KW-1133">Transmembrane helix</keyword>
<proteinExistence type="predicted"/>
<reference evidence="3 4" key="2">
    <citation type="submission" date="2024-07" db="EMBL/GenBank/DDBJ databases">
        <authorList>
            <person name="Akdeniz Z."/>
        </authorList>
    </citation>
    <scope>NUCLEOTIDE SEQUENCE [LARGE SCALE GENOMIC DNA]</scope>
</reference>
<evidence type="ECO:0000256" key="1">
    <source>
        <dbReference type="SAM" id="Phobius"/>
    </source>
</evidence>
<keyword evidence="1" id="KW-0812">Transmembrane</keyword>
<comment type="caution">
    <text evidence="2">The sequence shown here is derived from an EMBL/GenBank/DDBJ whole genome shotgun (WGS) entry which is preliminary data.</text>
</comment>
<dbReference type="AlphaFoldDB" id="A0AA86PSL5"/>
<evidence type="ECO:0000313" key="2">
    <source>
        <dbReference type="EMBL" id="CAI9942783.1"/>
    </source>
</evidence>
<accession>A0AA86PSL5</accession>
<feature type="transmembrane region" description="Helical" evidence="1">
    <location>
        <begin position="1042"/>
        <end position="1067"/>
    </location>
</feature>
<sequence>MCFNNIIINSDQYNFCLKQQLIINKKIVNQAYYLQNFKTQIFVHTDSTQKSVIDIQVYNYNVNVFVLFGLVGASQNVVDSKINISLNFPVFQGALICVQCDVYVTNCTLVFIATGKAISCVLIEARSVILIQQTFIQFRISSFNSSGIANKVNHASVIFSITDCKLTGSNLLQSGFNGYISCQVLVPISVVISSFFVCVGNTSNIGNESEIVSFTGAEIDQCDLCDTQFVVYGLCLDSLKYGTQVGNVLECYYPFIFQDIQCTCDQGYVLDSKKCVNILQALRNVTSTETGTLSNRIDDIATELLNVDARISNNASSLQTQIINTQSELESQMSANVSQLTNIMFNNVAALENNILGNASILIDQVNLTQGTLENYIIGNATVLDWRIYNNISELNYSLMNIGQIMQFNLFLISQNFSSVDLNISNLKYNQSQLLTDLEILYQQYIDQIQFNITYFKKQINCTNVIGQLFINGSCLNVSCSVYGQQRVKGICSCPNLNAIIRNNSCVCPNASSLIYSACVCPAYSSLINDECVCDAITGRVMQSGVCVCPVGYVEVNNQCESISCPANSNLVNGVCVCNVISGQTLIGGVCVCSVLNAFVSGSACICPTNSNLVNGVCLCDMISGQVMDNGICVCSTANAFVSGSACTCGVNSLNISDVCNCPTNSTLVSGVCTCNVISGQIIVNGACICQTAGAFISGPACTCGMDSTNISNTCGCPAGSNLVNEECKCNVISGQIMVSGACVCSASHSFVNGSACVCPTNSNIISDVCTCNAIPGQNIVNGACVCETIGAFVISGVCSCGINSTNISNTCGCPAYSSLINDECVCDAITGRVMQSGVCVCPVGYVEVNNQCESISCPANSNLVNGVCVCNVISGQTLIGGVCVCSVLNAFVSGSACICPTNSNLVNGVCLCDMISGQVMDNGICVCSTANAFVSGSACTCGVNSLNISDVCNCPTNSTLVSGVCTAMQYLDKLLLTERAFVKQLELISGPACMWYGFNKYIEHLWMSSWLQFSERRMQMQCNIWLNYGIRSMYAQHLIPLLMDLLVFAQPILTQYLMFVLAMRYLDKYCK</sequence>
<dbReference type="PANTHER" id="PTHR37157">
    <property type="entry name" value="PRION-LIKE-(Q/N-RICH) DOMAIN-BEARING PROTEIN 25"/>
    <property type="match status" value="1"/>
</dbReference>
<dbReference type="Proteomes" id="UP001642409">
    <property type="component" value="Unassembled WGS sequence"/>
</dbReference>
<reference evidence="2" key="1">
    <citation type="submission" date="2023-06" db="EMBL/GenBank/DDBJ databases">
        <authorList>
            <person name="Kurt Z."/>
        </authorList>
    </citation>
    <scope>NUCLEOTIDE SEQUENCE</scope>
</reference>
<dbReference type="EMBL" id="CAXDID020000351">
    <property type="protein sequence ID" value="CAL6081295.1"/>
    <property type="molecule type" value="Genomic_DNA"/>
</dbReference>
<gene>
    <name evidence="2" type="ORF">HINF_LOCUS30428</name>
    <name evidence="3" type="ORF">HINF_LOCUS60276</name>
</gene>
<name>A0AA86PSL5_9EUKA</name>
<keyword evidence="1" id="KW-0472">Membrane</keyword>
<dbReference type="PANTHER" id="PTHR37157:SF3">
    <property type="entry name" value="EB DOMAIN-CONTAINING PROTEIN"/>
    <property type="match status" value="1"/>
</dbReference>
<dbReference type="EMBL" id="CATOUU010000706">
    <property type="protein sequence ID" value="CAI9942783.1"/>
    <property type="molecule type" value="Genomic_DNA"/>
</dbReference>
<protein>
    <submittedName>
        <fullName evidence="2">Uncharacterized protein</fullName>
    </submittedName>
</protein>